<proteinExistence type="predicted"/>
<comment type="caution">
    <text evidence="1">The sequence shown here is derived from an EMBL/GenBank/DDBJ whole genome shotgun (WGS) entry which is preliminary data.</text>
</comment>
<organism evidence="1 2">
    <name type="scientific">Sphaerodactylus townsendi</name>
    <dbReference type="NCBI Taxonomy" id="933632"/>
    <lineage>
        <taxon>Eukaryota</taxon>
        <taxon>Metazoa</taxon>
        <taxon>Chordata</taxon>
        <taxon>Craniata</taxon>
        <taxon>Vertebrata</taxon>
        <taxon>Euteleostomi</taxon>
        <taxon>Lepidosauria</taxon>
        <taxon>Squamata</taxon>
        <taxon>Bifurcata</taxon>
        <taxon>Gekkota</taxon>
        <taxon>Sphaerodactylidae</taxon>
        <taxon>Sphaerodactylus</taxon>
    </lineage>
</organism>
<dbReference type="EMBL" id="CM037624">
    <property type="protein sequence ID" value="KAH8010853.1"/>
    <property type="molecule type" value="Genomic_DNA"/>
</dbReference>
<evidence type="ECO:0000313" key="2">
    <source>
        <dbReference type="Proteomes" id="UP000827872"/>
    </source>
</evidence>
<keyword evidence="2" id="KW-1185">Reference proteome</keyword>
<name>A0ACB8FVH9_9SAUR</name>
<evidence type="ECO:0000313" key="1">
    <source>
        <dbReference type="EMBL" id="KAH8010853.1"/>
    </source>
</evidence>
<sequence>MKPPPGWGCNGDSPADPRRGRTGLVQRVRTSPTCSRRTEEGDAAETPLEPGKQPAAGPGGMERVVRLMQLLLLGCSLALLPPAVNLICPEPCDCQQQQHLLCTNRGLRAVPKTLEPQDILTYSLGGNFIANISAFDFHRLGALQRLDLQYNRIRTLHPKAFERLARLEELYLGNNLLAALAPATLRPLAKLRILYVNANEINYLSAASFAGLGSLVKLRLDGNALASLGDATFAGMANLVYLHLEANRIHWLSRNAFAGLGKLRFLDLSGNQQSSLRHPDTFRPMRLLSTLLLSGNNLQQLAKGLFQHLSNLTKLSLSGNRLAWLAPEAFTGLEALKELGLEGNLLSQLPATLLHPLHSLEVLDLSHNSLVSLHPDAFRHLHKLRELSLQENALTTVPGDLFASSPTLYRLELDGNSWSCDCRLQGLKRWLGSWHSQGRLLTVFVQCHKPLALAGKYLDYLEDSQLLPPPNASCSEAAASPSPSPGGNISYNPGLVQERLSSLPSASTMQLIGSQKMSAPLPESGSWGTDTSPTVSTSNLLLSTRPPPLPGGAWSRRAGKHHLVSSASTIPPLVTDPCDFNKLFLYNLSVETVTASAVTVRWGVRPHRSPRLLGPVRFRILFDRFGAAVKFQRFVYLPEWSEPTATLQELHPDTPYLVCVEGVIGGRVCPVAPRDHCAGVVTLPEEDEGAAAAAVAGGARGPDQQLLTLVLLAVNALLLFLALAAWASRLVRKKVLGCRRRKAASPVHVRQMYSTRRPLRSMGTGVSADFSGFQSHRPPRSTVCALSEADLIEFPCERFLDSAAVGRGGSSSAHHGEDHLLQRFAD</sequence>
<accession>A0ACB8FVH9</accession>
<reference evidence="1" key="1">
    <citation type="submission" date="2021-08" db="EMBL/GenBank/DDBJ databases">
        <title>The first chromosome-level gecko genome reveals the dynamic sex chromosomes of Neotropical dwarf geckos (Sphaerodactylidae: Sphaerodactylus).</title>
        <authorList>
            <person name="Pinto B.J."/>
            <person name="Keating S.E."/>
            <person name="Gamble T."/>
        </authorList>
    </citation>
    <scope>NUCLEOTIDE SEQUENCE</scope>
    <source>
        <strain evidence="1">TG3544</strain>
    </source>
</reference>
<dbReference type="Proteomes" id="UP000827872">
    <property type="component" value="Linkage Group LG11"/>
</dbReference>
<protein>
    <submittedName>
        <fullName evidence="1">Uncharacterized protein</fullName>
    </submittedName>
</protein>
<gene>
    <name evidence="1" type="ORF">K3G42_015183</name>
</gene>